<name>A0A1D6F6Z5_MAIZE</name>
<gene>
    <name evidence="2" type="ORF">ZEAMMB73_Zm00001d007511</name>
</gene>
<evidence type="ECO:0000313" key="2">
    <source>
        <dbReference type="EMBL" id="ONM27013.1"/>
    </source>
</evidence>
<dbReference type="InterPro" id="IPR032675">
    <property type="entry name" value="LRR_dom_sf"/>
</dbReference>
<dbReference type="AlphaFoldDB" id="A0A1D6F6Z5"/>
<feature type="region of interest" description="Disordered" evidence="1">
    <location>
        <begin position="1"/>
        <end position="47"/>
    </location>
</feature>
<dbReference type="EMBL" id="CM007648">
    <property type="protein sequence ID" value="ONM27013.1"/>
    <property type="molecule type" value="Genomic_DNA"/>
</dbReference>
<dbReference type="SMR" id="A0A1D6F6Z5"/>
<feature type="compositionally biased region" description="Polar residues" evidence="1">
    <location>
        <begin position="1"/>
        <end position="10"/>
    </location>
</feature>
<organism evidence="2">
    <name type="scientific">Zea mays</name>
    <name type="common">Maize</name>
    <dbReference type="NCBI Taxonomy" id="4577"/>
    <lineage>
        <taxon>Eukaryota</taxon>
        <taxon>Viridiplantae</taxon>
        <taxon>Streptophyta</taxon>
        <taxon>Embryophyta</taxon>
        <taxon>Tracheophyta</taxon>
        <taxon>Spermatophyta</taxon>
        <taxon>Magnoliopsida</taxon>
        <taxon>Liliopsida</taxon>
        <taxon>Poales</taxon>
        <taxon>Poaceae</taxon>
        <taxon>PACMAD clade</taxon>
        <taxon>Panicoideae</taxon>
        <taxon>Andropogonodae</taxon>
        <taxon>Andropogoneae</taxon>
        <taxon>Tripsacinae</taxon>
        <taxon>Zea</taxon>
    </lineage>
</organism>
<proteinExistence type="predicted"/>
<feature type="compositionally biased region" description="Pro residues" evidence="1">
    <location>
        <begin position="14"/>
        <end position="30"/>
    </location>
</feature>
<reference evidence="2" key="1">
    <citation type="submission" date="2015-12" db="EMBL/GenBank/DDBJ databases">
        <title>Update maize B73 reference genome by single molecule sequencing technologies.</title>
        <authorList>
            <consortium name="Maize Genome Sequencing Project"/>
            <person name="Ware D."/>
        </authorList>
    </citation>
    <scope>NUCLEOTIDE SEQUENCE [LARGE SCALE GENOMIC DNA]</scope>
    <source>
        <tissue evidence="2">Seedling</tissue>
    </source>
</reference>
<protein>
    <submittedName>
        <fullName evidence="2">Uncharacterized protein</fullName>
    </submittedName>
</protein>
<evidence type="ECO:0000256" key="1">
    <source>
        <dbReference type="SAM" id="MobiDB-lite"/>
    </source>
</evidence>
<dbReference type="InParanoid" id="A0A1D6F6Z5"/>
<dbReference type="SUPFAM" id="SSF52058">
    <property type="entry name" value="L domain-like"/>
    <property type="match status" value="1"/>
</dbReference>
<dbReference type="Gene3D" id="3.80.10.10">
    <property type="entry name" value="Ribonuclease Inhibitor"/>
    <property type="match status" value="1"/>
</dbReference>
<sequence>MPTSVRNQLQRPAECPPAPREPVWAPPLPSMPANKRSRPSPPSSAAPARRAFFPIARPHHRVPRPAAQEADPRAAPLAILALAPPSTDVAQNIAASMAASLFSTLQHVDPARAPSNSPVKMEERMKLDLLQFIDITLNGNQLSRSLPDEIGYMRNLNILQINENNISGPTPNSFANLTSIKHLYAPLDSCLFTTAITTSDERYNWPVPWPERLDVSYASVPDDSASNKEKFEVDTKYWKQLISEVYFSDFPFNWSSIAM</sequence>
<accession>A0A1D6F6Z5</accession>